<proteinExistence type="predicted"/>
<organism evidence="1 2">
    <name type="scientific">Nitrosomonas ureae</name>
    <dbReference type="NCBI Taxonomy" id="44577"/>
    <lineage>
        <taxon>Bacteria</taxon>
        <taxon>Pseudomonadati</taxon>
        <taxon>Pseudomonadota</taxon>
        <taxon>Betaproteobacteria</taxon>
        <taxon>Nitrosomonadales</taxon>
        <taxon>Nitrosomonadaceae</taxon>
        <taxon>Nitrosomonas</taxon>
    </lineage>
</organism>
<dbReference type="EMBL" id="LT907782">
    <property type="protein sequence ID" value="SNX60752.1"/>
    <property type="molecule type" value="Genomic_DNA"/>
</dbReference>
<dbReference type="AlphaFoldDB" id="A0A285BZQ0"/>
<protein>
    <submittedName>
        <fullName evidence="1">Uncharacterized protein</fullName>
    </submittedName>
</protein>
<gene>
    <name evidence="1" type="ORF">SAMN06296273_2222</name>
</gene>
<dbReference type="Proteomes" id="UP000242498">
    <property type="component" value="Chromosome I"/>
</dbReference>
<evidence type="ECO:0000313" key="1">
    <source>
        <dbReference type="EMBL" id="SNX60752.1"/>
    </source>
</evidence>
<reference evidence="1 2" key="1">
    <citation type="submission" date="2017-08" db="EMBL/GenBank/DDBJ databases">
        <authorList>
            <person name="de Groot N.N."/>
        </authorList>
    </citation>
    <scope>NUCLEOTIDE SEQUENCE [LARGE SCALE GENOMIC DNA]</scope>
    <source>
        <strain evidence="1 2">Nm15</strain>
    </source>
</reference>
<evidence type="ECO:0000313" key="2">
    <source>
        <dbReference type="Proteomes" id="UP000242498"/>
    </source>
</evidence>
<name>A0A285BZQ0_9PROT</name>
<accession>A0A285BZQ0</accession>
<sequence length="55" mass="6444">MIRSFSHRKKKQSLNLFIFLLLTFLSLGFQTFSIKAELISYPAQLENYQSEESIS</sequence>